<dbReference type="GO" id="GO:0006508">
    <property type="term" value="P:proteolysis"/>
    <property type="evidence" value="ECO:0007669"/>
    <property type="project" value="InterPro"/>
</dbReference>
<protein>
    <recommendedName>
        <fullName evidence="2">Gamma-glutamylcyclotransferase AIG2-like domain-containing protein</fullName>
    </recommendedName>
</protein>
<dbReference type="Gene3D" id="2.40.10.120">
    <property type="match status" value="1"/>
</dbReference>
<dbReference type="Proteomes" id="UP000094296">
    <property type="component" value="Unassembled WGS sequence"/>
</dbReference>
<name>A0A1E5G0P3_9FIRM</name>
<dbReference type="STRING" id="766136.BHF68_09375"/>
<gene>
    <name evidence="3" type="ORF">BHF68_09375</name>
</gene>
<dbReference type="InterPro" id="IPR013024">
    <property type="entry name" value="GGCT-like"/>
</dbReference>
<evidence type="ECO:0000313" key="3">
    <source>
        <dbReference type="EMBL" id="OEF96350.1"/>
    </source>
</evidence>
<comment type="caution">
    <text evidence="3">The sequence shown here is derived from an EMBL/GenBank/DDBJ whole genome shotgun (WGS) entry which is preliminary data.</text>
</comment>
<keyword evidence="1" id="KW-0812">Transmembrane</keyword>
<dbReference type="PANTHER" id="PTHR22939">
    <property type="entry name" value="SERINE PROTEASE FAMILY S1C HTRA-RELATED"/>
    <property type="match status" value="1"/>
</dbReference>
<sequence length="399" mass="45205">MFVYGTLLEGESNHHYIANAKKIASNSWTFGMLYDTCMGYPGMVADKNHKVYGELYQLTAHELINIDGLEGYSPNIDPKENEYLRVIQDVYTEQGIVQAYVYIYNQPITENKRLIPSGKWKERKTIIDEDQALHYCDIEYDRNLERDSYKEYYEKEYEELHERRRFMIRFLVVTVIVFAIVMILGPWARVFQLPSLDLLTKSRELERDPVVREWMKPVVTINTQSSKATGFNIAADGLIVTNYHVVENAGSLFITFDSGPMYKGQVVAEYPDIDLAIVDIDGRDLPVANLSSVFEIDTTQRMIVIGNPLGLTQIIKEGQAIGLSNIRDWDRPVLVIESPILQGSSGSPVFNHKGDVVAVVFANAGIVERSGTEIILGLAVPIDYLKEQDYLAALSNGDR</sequence>
<dbReference type="SUPFAM" id="SSF50494">
    <property type="entry name" value="Trypsin-like serine proteases"/>
    <property type="match status" value="1"/>
</dbReference>
<dbReference type="AlphaFoldDB" id="A0A1E5G0P3"/>
<dbReference type="Gene3D" id="3.10.490.10">
    <property type="entry name" value="Gamma-glutamyl cyclotransferase-like"/>
    <property type="match status" value="1"/>
</dbReference>
<dbReference type="InterPro" id="IPR009288">
    <property type="entry name" value="AIG2-like_dom"/>
</dbReference>
<dbReference type="PANTHER" id="PTHR22939:SF129">
    <property type="entry name" value="SERINE PROTEASE HTRA2, MITOCHONDRIAL"/>
    <property type="match status" value="1"/>
</dbReference>
<dbReference type="CDD" id="cd06661">
    <property type="entry name" value="GGCT_like"/>
    <property type="match status" value="1"/>
</dbReference>
<dbReference type="InterPro" id="IPR001940">
    <property type="entry name" value="Peptidase_S1C"/>
</dbReference>
<dbReference type="InterPro" id="IPR009003">
    <property type="entry name" value="Peptidase_S1_PA"/>
</dbReference>
<dbReference type="EMBL" id="MIJE01000032">
    <property type="protein sequence ID" value="OEF96350.1"/>
    <property type="molecule type" value="Genomic_DNA"/>
</dbReference>
<feature type="domain" description="Gamma-glutamylcyclotransferase AIG2-like" evidence="2">
    <location>
        <begin position="1"/>
        <end position="121"/>
    </location>
</feature>
<feature type="transmembrane region" description="Helical" evidence="1">
    <location>
        <begin position="166"/>
        <end position="188"/>
    </location>
</feature>
<dbReference type="PRINTS" id="PR00834">
    <property type="entry name" value="PROTEASES2C"/>
</dbReference>
<evidence type="ECO:0000256" key="1">
    <source>
        <dbReference type="SAM" id="Phobius"/>
    </source>
</evidence>
<evidence type="ECO:0000313" key="4">
    <source>
        <dbReference type="Proteomes" id="UP000094296"/>
    </source>
</evidence>
<proteinExistence type="predicted"/>
<dbReference type="GO" id="GO:0004252">
    <property type="term" value="F:serine-type endopeptidase activity"/>
    <property type="evidence" value="ECO:0007669"/>
    <property type="project" value="InterPro"/>
</dbReference>
<keyword evidence="4" id="KW-1185">Reference proteome</keyword>
<accession>A0A1E5G0P3</accession>
<dbReference type="Pfam" id="PF13365">
    <property type="entry name" value="Trypsin_2"/>
    <property type="match status" value="1"/>
</dbReference>
<reference evidence="3 4" key="1">
    <citation type="submission" date="2016-09" db="EMBL/GenBank/DDBJ databases">
        <title>Draft genome sequence for the type strain of Desulfuribacillus alkaliarsenatis AHT28, an obligately anaerobic, sulfidogenic bacterium isolated from Russian soda lake sediments.</title>
        <authorList>
            <person name="Abin C.A."/>
            <person name="Hollibaugh J.T."/>
        </authorList>
    </citation>
    <scope>NUCLEOTIDE SEQUENCE [LARGE SCALE GENOMIC DNA]</scope>
    <source>
        <strain evidence="3 4">AHT28</strain>
    </source>
</reference>
<dbReference type="SUPFAM" id="SSF110857">
    <property type="entry name" value="Gamma-glutamyl cyclotransferase-like"/>
    <property type="match status" value="1"/>
</dbReference>
<dbReference type="InterPro" id="IPR036568">
    <property type="entry name" value="GGCT-like_sf"/>
</dbReference>
<dbReference type="Pfam" id="PF06094">
    <property type="entry name" value="GGACT"/>
    <property type="match status" value="1"/>
</dbReference>
<keyword evidence="1" id="KW-1133">Transmembrane helix</keyword>
<evidence type="ECO:0000259" key="2">
    <source>
        <dbReference type="Pfam" id="PF06094"/>
    </source>
</evidence>
<organism evidence="3 4">
    <name type="scientific">Desulfuribacillus alkaliarsenatis</name>
    <dbReference type="NCBI Taxonomy" id="766136"/>
    <lineage>
        <taxon>Bacteria</taxon>
        <taxon>Bacillati</taxon>
        <taxon>Bacillota</taxon>
        <taxon>Desulfuribacillia</taxon>
        <taxon>Desulfuribacillales</taxon>
        <taxon>Desulfuribacillaceae</taxon>
        <taxon>Desulfuribacillus</taxon>
    </lineage>
</organism>
<keyword evidence="1" id="KW-0472">Membrane</keyword>